<dbReference type="AlphaFoldDB" id="A0A9W8B6R5"/>
<dbReference type="Pfam" id="PF01454">
    <property type="entry name" value="MAGE"/>
    <property type="match status" value="1"/>
</dbReference>
<dbReference type="OrthoDB" id="205198at2759"/>
<dbReference type="InterPro" id="IPR041898">
    <property type="entry name" value="MAGE_WH1"/>
</dbReference>
<evidence type="ECO:0000259" key="1">
    <source>
        <dbReference type="PROSITE" id="PS50838"/>
    </source>
</evidence>
<dbReference type="EMBL" id="JANBQB010000333">
    <property type="protein sequence ID" value="KAJ1977629.1"/>
    <property type="molecule type" value="Genomic_DNA"/>
</dbReference>
<evidence type="ECO:0000313" key="3">
    <source>
        <dbReference type="Proteomes" id="UP001151582"/>
    </source>
</evidence>
<comment type="caution">
    <text evidence="2">The sequence shown here is derived from an EMBL/GenBank/DDBJ whole genome shotgun (WGS) entry which is preliminary data.</text>
</comment>
<dbReference type="PROSITE" id="PS50838">
    <property type="entry name" value="MAGE"/>
    <property type="match status" value="1"/>
</dbReference>
<gene>
    <name evidence="2" type="ORF">H4R34_003506</name>
</gene>
<dbReference type="Proteomes" id="UP001151582">
    <property type="component" value="Unassembled WGS sequence"/>
</dbReference>
<sequence length="269" mass="29877">MDELHGFSASQRAVDQVTEEKAIELVRYALFCEYRKTSIKREDFNKKLLTDNPRGFNSVLAKANGLLQHIFGLTITELPAREKSAYSSSQANRRVVQGKESRTTSKYGLVVTNLLQPDCALDDEPALEWGSQLGSLGTTATILSIIFLNNMSLTSEQLRYHLLKLDLLNGPTDAEERVSALPLVRQLVRQGYLEQQVIGHAEGLSQAATQGASDNPVQQHEYRWGPRAKVEFPPNRMAAFIAHITGEPVTPSLLRQLEQASGLQFPTDS</sequence>
<dbReference type="InterPro" id="IPR041899">
    <property type="entry name" value="MAGE_WH2"/>
</dbReference>
<dbReference type="Gene3D" id="1.10.10.1210">
    <property type="entry name" value="MAGE homology domain, winged helix WH2 motif"/>
    <property type="match status" value="1"/>
</dbReference>
<proteinExistence type="predicted"/>
<accession>A0A9W8B6R5</accession>
<dbReference type="SMART" id="SM01373">
    <property type="entry name" value="MAGE"/>
    <property type="match status" value="1"/>
</dbReference>
<dbReference type="PANTHER" id="PTHR11736">
    <property type="entry name" value="MELANOMA-ASSOCIATED ANTIGEN MAGE ANTIGEN"/>
    <property type="match status" value="1"/>
</dbReference>
<name>A0A9W8B6R5_9FUNG</name>
<feature type="domain" description="MAGE" evidence="1">
    <location>
        <begin position="18"/>
        <end position="247"/>
    </location>
</feature>
<dbReference type="InterPro" id="IPR037445">
    <property type="entry name" value="MAGE"/>
</dbReference>
<dbReference type="GO" id="GO:0005634">
    <property type="term" value="C:nucleus"/>
    <property type="evidence" value="ECO:0007669"/>
    <property type="project" value="TreeGrafter"/>
</dbReference>
<reference evidence="2" key="1">
    <citation type="submission" date="2022-07" db="EMBL/GenBank/DDBJ databases">
        <title>Phylogenomic reconstructions and comparative analyses of Kickxellomycotina fungi.</title>
        <authorList>
            <person name="Reynolds N.K."/>
            <person name="Stajich J.E."/>
            <person name="Barry K."/>
            <person name="Grigoriev I.V."/>
            <person name="Crous P."/>
            <person name="Smith M.E."/>
        </authorList>
    </citation>
    <scope>NUCLEOTIDE SEQUENCE</scope>
    <source>
        <strain evidence="2">RSA 567</strain>
    </source>
</reference>
<dbReference type="GO" id="GO:0006281">
    <property type="term" value="P:DNA repair"/>
    <property type="evidence" value="ECO:0007669"/>
    <property type="project" value="TreeGrafter"/>
</dbReference>
<dbReference type="InterPro" id="IPR002190">
    <property type="entry name" value="MHD_dom"/>
</dbReference>
<keyword evidence="3" id="KW-1185">Reference proteome</keyword>
<protein>
    <recommendedName>
        <fullName evidence="1">MAGE domain-containing protein</fullName>
    </recommendedName>
</protein>
<evidence type="ECO:0000313" key="2">
    <source>
        <dbReference type="EMBL" id="KAJ1977629.1"/>
    </source>
</evidence>
<organism evidence="2 3">
    <name type="scientific">Dimargaris verticillata</name>
    <dbReference type="NCBI Taxonomy" id="2761393"/>
    <lineage>
        <taxon>Eukaryota</taxon>
        <taxon>Fungi</taxon>
        <taxon>Fungi incertae sedis</taxon>
        <taxon>Zoopagomycota</taxon>
        <taxon>Kickxellomycotina</taxon>
        <taxon>Dimargaritomycetes</taxon>
        <taxon>Dimargaritales</taxon>
        <taxon>Dimargaritaceae</taxon>
        <taxon>Dimargaris</taxon>
    </lineage>
</organism>
<dbReference type="Gene3D" id="1.10.10.1200">
    <property type="entry name" value="MAGE homology domain, winged helix WH1 motif"/>
    <property type="match status" value="1"/>
</dbReference>
<dbReference type="PANTHER" id="PTHR11736:SF14">
    <property type="entry name" value="NSE3 HOMOLOG, SMC5-SMC6 COMPLEX COMPONENT"/>
    <property type="match status" value="1"/>
</dbReference>